<dbReference type="AlphaFoldDB" id="A0A2K3MIZ8"/>
<evidence type="ECO:0000313" key="1">
    <source>
        <dbReference type="EMBL" id="PNX90775.1"/>
    </source>
</evidence>
<reference evidence="1 2" key="1">
    <citation type="journal article" date="2014" name="Am. J. Bot.">
        <title>Genome assembly and annotation for red clover (Trifolium pratense; Fabaceae).</title>
        <authorList>
            <person name="Istvanek J."/>
            <person name="Jaros M."/>
            <person name="Krenek A."/>
            <person name="Repkova J."/>
        </authorList>
    </citation>
    <scope>NUCLEOTIDE SEQUENCE [LARGE SCALE GENOMIC DNA]</scope>
    <source>
        <strain evidence="2">cv. Tatra</strain>
        <tissue evidence="1">Young leaves</tissue>
    </source>
</reference>
<accession>A0A2K3MIZ8</accession>
<proteinExistence type="predicted"/>
<protein>
    <submittedName>
        <fullName evidence="1">Chaperone dnaJ-domain containing protein</fullName>
    </submittedName>
</protein>
<name>A0A2K3MIZ8_TRIPR</name>
<sequence>ASQAWMDWLMKKRKAFNQRGDMAIAAWAEQQQRDLNVRVRQLSRSKNHVPFPSLAYDWKYFMKSQIDPDEERKILAREKKASAAHFSSTLKRHTLILKKRDLMRKKAEEEMKKTISQLLAAEGLELADSDDEL</sequence>
<comment type="caution">
    <text evidence="1">The sequence shown here is derived from an EMBL/GenBank/DDBJ whole genome shotgun (WGS) entry which is preliminary data.</text>
</comment>
<dbReference type="EMBL" id="ASHM01063953">
    <property type="protein sequence ID" value="PNX90775.1"/>
    <property type="molecule type" value="Genomic_DNA"/>
</dbReference>
<dbReference type="Proteomes" id="UP000236291">
    <property type="component" value="Unassembled WGS sequence"/>
</dbReference>
<feature type="non-terminal residue" evidence="1">
    <location>
        <position position="1"/>
    </location>
</feature>
<gene>
    <name evidence="1" type="ORF">L195_g046901</name>
</gene>
<reference evidence="1 2" key="2">
    <citation type="journal article" date="2017" name="Front. Plant Sci.">
        <title>Gene Classification and Mining of Molecular Markers Useful in Red Clover (Trifolium pratense) Breeding.</title>
        <authorList>
            <person name="Istvanek J."/>
            <person name="Dluhosova J."/>
            <person name="Dluhos P."/>
            <person name="Patkova L."/>
            <person name="Nedelnik J."/>
            <person name="Repkova J."/>
        </authorList>
    </citation>
    <scope>NUCLEOTIDE SEQUENCE [LARGE SCALE GENOMIC DNA]</scope>
    <source>
        <strain evidence="2">cv. Tatra</strain>
        <tissue evidence="1">Young leaves</tissue>
    </source>
</reference>
<dbReference type="STRING" id="57577.A0A2K3MIZ8"/>
<evidence type="ECO:0000313" key="2">
    <source>
        <dbReference type="Proteomes" id="UP000236291"/>
    </source>
</evidence>
<organism evidence="1 2">
    <name type="scientific">Trifolium pratense</name>
    <name type="common">Red clover</name>
    <dbReference type="NCBI Taxonomy" id="57577"/>
    <lineage>
        <taxon>Eukaryota</taxon>
        <taxon>Viridiplantae</taxon>
        <taxon>Streptophyta</taxon>
        <taxon>Embryophyta</taxon>
        <taxon>Tracheophyta</taxon>
        <taxon>Spermatophyta</taxon>
        <taxon>Magnoliopsida</taxon>
        <taxon>eudicotyledons</taxon>
        <taxon>Gunneridae</taxon>
        <taxon>Pentapetalae</taxon>
        <taxon>rosids</taxon>
        <taxon>fabids</taxon>
        <taxon>Fabales</taxon>
        <taxon>Fabaceae</taxon>
        <taxon>Papilionoideae</taxon>
        <taxon>50 kb inversion clade</taxon>
        <taxon>NPAAA clade</taxon>
        <taxon>Hologalegina</taxon>
        <taxon>IRL clade</taxon>
        <taxon>Trifolieae</taxon>
        <taxon>Trifolium</taxon>
    </lineage>
</organism>